<keyword evidence="11" id="KW-1071">Ligand-gated ion channel</keyword>
<dbReference type="SUPFAM" id="SSF53850">
    <property type="entry name" value="Periplasmic binding protein-like II"/>
    <property type="match status" value="1"/>
</dbReference>
<keyword evidence="3" id="KW-0813">Transport</keyword>
<dbReference type="GO" id="GO:0015276">
    <property type="term" value="F:ligand-gated monoatomic ion channel activity"/>
    <property type="evidence" value="ECO:0007669"/>
    <property type="project" value="InterPro"/>
</dbReference>
<dbReference type="PRINTS" id="PR00177">
    <property type="entry name" value="NMDARECEPTOR"/>
</dbReference>
<dbReference type="InterPro" id="IPR019594">
    <property type="entry name" value="Glu/Gly-bd"/>
</dbReference>
<dbReference type="GO" id="GO:0005886">
    <property type="term" value="C:plasma membrane"/>
    <property type="evidence" value="ECO:0007669"/>
    <property type="project" value="UniProtKB-SubCell"/>
</dbReference>
<proteinExistence type="inferred from homology"/>
<dbReference type="WBParaSite" id="Pan_g10203.t1">
    <property type="protein sequence ID" value="Pan_g10203.t1"/>
    <property type="gene ID" value="Pan_g10203"/>
</dbReference>
<dbReference type="PANTHER" id="PTHR18966">
    <property type="entry name" value="IONOTROPIC GLUTAMATE RECEPTOR"/>
    <property type="match status" value="1"/>
</dbReference>
<keyword evidence="7" id="KW-0406">Ion transport</keyword>
<evidence type="ECO:0000256" key="5">
    <source>
        <dbReference type="ARBA" id="ARBA00022692"/>
    </source>
</evidence>
<keyword evidence="9" id="KW-0675">Receptor</keyword>
<evidence type="ECO:0000256" key="7">
    <source>
        <dbReference type="ARBA" id="ARBA00023065"/>
    </source>
</evidence>
<protein>
    <submittedName>
        <fullName evidence="19">Glutamate receptor</fullName>
    </submittedName>
</protein>
<dbReference type="FunFam" id="1.10.287.70:FF:000143">
    <property type="entry name" value="Probable glutamate receptor"/>
    <property type="match status" value="1"/>
</dbReference>
<evidence type="ECO:0000256" key="13">
    <source>
        <dbReference type="PIRSR" id="PIRSR601508-1"/>
    </source>
</evidence>
<evidence type="ECO:0000313" key="19">
    <source>
        <dbReference type="WBParaSite" id="Pan_g10203.t1"/>
    </source>
</evidence>
<keyword evidence="8 15" id="KW-0472">Membrane</keyword>
<sequence length="726" mass="82230">MLLSLYAIFLAIVSVTGVIKIGALVQSKNDRYLLQTLWNYHNVSENNYYELDFIDFRSTADIADQLCRAVEATAKKGHLMAVIIGDSTEPRAMVTESAARELKLSYVSLLKTSDARQQLYRQRSDAFLPSKSIDIWPERVAVGEVIAELIDKYKTNTVFMLYNAANDLSTLQSYLRDSFRPHNERKTRFRLLAKNGDNAPLIKESFLRFQTTTYILHATLVQASGFIAEANELGVCNDENYFILTGLDFAMTDPQALRMGNCNVSCISFVDLDAPIVLHLRDYLAVIGYQDELPGRGVWSKTAVWSDTVAILKSALNQSRIHLENNDLQPHDQTCKQHPVAVRDFRQYLINANITNAATGSLCLTPDGQRDKFELFVYESALTNAWRKAYTWNSTVRHLQSTETARSYSNKKDNRLHLKVTVYLEEPFVMIKPDADKLNLTGNYRYDGYCIDLLEKISELRNFTYEIHEVRDKTYGVKESSGKWTGMVGELQSGVADLAVASLTVTYTRSEVLDFTVPYMHLGISILFKRPETSNPSLFHFMYPLGFDVWVLTLSAYIGTAFVLWGLARLSPNENRKKQGRFTLGNSFWFLVASLMQQGPEISPKSASTRLVTGFWWLFALIFISSYTANLAAFLTTERMITPIENADDLAKQTKINFVELIWHANKVAKDKSSDLTTELSRLIKRSWNEQRGKDDSLNRAIDELIEYKDGVPVGSYANPGAAEFG</sequence>
<feature type="domain" description="Ionotropic glutamate receptor L-glutamate and glycine-binding" evidence="17">
    <location>
        <begin position="427"/>
        <end position="493"/>
    </location>
</feature>
<keyword evidence="10" id="KW-0325">Glycoprotein</keyword>
<organism evidence="18 19">
    <name type="scientific">Panagrellus redivivus</name>
    <name type="common">Microworm</name>
    <dbReference type="NCBI Taxonomy" id="6233"/>
    <lineage>
        <taxon>Eukaryota</taxon>
        <taxon>Metazoa</taxon>
        <taxon>Ecdysozoa</taxon>
        <taxon>Nematoda</taxon>
        <taxon>Chromadorea</taxon>
        <taxon>Rhabditida</taxon>
        <taxon>Tylenchina</taxon>
        <taxon>Panagrolaimomorpha</taxon>
        <taxon>Panagrolaimoidea</taxon>
        <taxon>Panagrolaimidae</taxon>
        <taxon>Panagrellus</taxon>
    </lineage>
</organism>
<keyword evidence="5 15" id="KW-0812">Transmembrane</keyword>
<name>A0A7E4UMD3_PANRE</name>
<dbReference type="InterPro" id="IPR015683">
    <property type="entry name" value="Ionotropic_Glu_rcpt"/>
</dbReference>
<evidence type="ECO:0000256" key="8">
    <source>
        <dbReference type="ARBA" id="ARBA00023136"/>
    </source>
</evidence>
<evidence type="ECO:0000256" key="4">
    <source>
        <dbReference type="ARBA" id="ARBA00022475"/>
    </source>
</evidence>
<feature type="site" description="Crucial to convey clamshell closure to channel opening" evidence="14">
    <location>
        <position position="644"/>
    </location>
</feature>
<dbReference type="Gene3D" id="3.40.50.2300">
    <property type="match status" value="2"/>
</dbReference>
<dbReference type="GO" id="GO:0038023">
    <property type="term" value="F:signaling receptor activity"/>
    <property type="evidence" value="ECO:0007669"/>
    <property type="project" value="InterPro"/>
</dbReference>
<dbReference type="InterPro" id="IPR001320">
    <property type="entry name" value="Iontro_rcpt_C"/>
</dbReference>
<evidence type="ECO:0000259" key="16">
    <source>
        <dbReference type="SMART" id="SM00079"/>
    </source>
</evidence>
<feature type="transmembrane region" description="Helical" evidence="15">
    <location>
        <begin position="616"/>
        <end position="635"/>
    </location>
</feature>
<dbReference type="SUPFAM" id="SSF53822">
    <property type="entry name" value="Periplasmic binding protein-like I"/>
    <property type="match status" value="1"/>
</dbReference>
<evidence type="ECO:0000256" key="10">
    <source>
        <dbReference type="ARBA" id="ARBA00023180"/>
    </source>
</evidence>
<evidence type="ECO:0000256" key="9">
    <source>
        <dbReference type="ARBA" id="ARBA00023170"/>
    </source>
</evidence>
<dbReference type="AlphaFoldDB" id="A0A7E4UMD3"/>
<evidence type="ECO:0000256" key="2">
    <source>
        <dbReference type="ARBA" id="ARBA00008685"/>
    </source>
</evidence>
<feature type="transmembrane region" description="Helical" evidence="15">
    <location>
        <begin position="541"/>
        <end position="568"/>
    </location>
</feature>
<evidence type="ECO:0000256" key="1">
    <source>
        <dbReference type="ARBA" id="ARBA00004651"/>
    </source>
</evidence>
<evidence type="ECO:0000256" key="3">
    <source>
        <dbReference type="ARBA" id="ARBA00022448"/>
    </source>
</evidence>
<evidence type="ECO:0000256" key="6">
    <source>
        <dbReference type="ARBA" id="ARBA00022989"/>
    </source>
</evidence>
<dbReference type="Gene3D" id="3.40.190.10">
    <property type="entry name" value="Periplasmic binding protein-like II"/>
    <property type="match status" value="1"/>
</dbReference>
<dbReference type="Pfam" id="PF10613">
    <property type="entry name" value="Lig_chan-Glu_bd"/>
    <property type="match status" value="1"/>
</dbReference>
<dbReference type="Gene3D" id="1.10.287.70">
    <property type="match status" value="1"/>
</dbReference>
<comment type="subcellular location">
    <subcellularLocation>
        <location evidence="1">Cell membrane</location>
        <topology evidence="1">Multi-pass membrane protein</topology>
    </subcellularLocation>
</comment>
<evidence type="ECO:0000259" key="17">
    <source>
        <dbReference type="SMART" id="SM00918"/>
    </source>
</evidence>
<evidence type="ECO:0000256" key="12">
    <source>
        <dbReference type="ARBA" id="ARBA00023303"/>
    </source>
</evidence>
<dbReference type="Pfam" id="PF00060">
    <property type="entry name" value="Lig_chan"/>
    <property type="match status" value="1"/>
</dbReference>
<evidence type="ECO:0000313" key="18">
    <source>
        <dbReference type="Proteomes" id="UP000492821"/>
    </source>
</evidence>
<feature type="binding site" evidence="13">
    <location>
        <position position="509"/>
    </location>
    <ligand>
        <name>L-glutamate</name>
        <dbReference type="ChEBI" id="CHEBI:29985"/>
    </ligand>
</feature>
<evidence type="ECO:0000256" key="11">
    <source>
        <dbReference type="ARBA" id="ARBA00023286"/>
    </source>
</evidence>
<keyword evidence="4" id="KW-1003">Cell membrane</keyword>
<dbReference type="Proteomes" id="UP000492821">
    <property type="component" value="Unassembled WGS sequence"/>
</dbReference>
<dbReference type="SMART" id="SM00918">
    <property type="entry name" value="Lig_chan-Glu_bd"/>
    <property type="match status" value="1"/>
</dbReference>
<comment type="similarity">
    <text evidence="2">Belongs to the glutamate-gated ion channel (TC 1.A.10.1) family.</text>
</comment>
<dbReference type="InterPro" id="IPR001508">
    <property type="entry name" value="Iono_Glu_rcpt_met"/>
</dbReference>
<keyword evidence="6 15" id="KW-1133">Transmembrane helix</keyword>
<reference evidence="18" key="1">
    <citation type="journal article" date="2013" name="Genetics">
        <title>The draft genome and transcriptome of Panagrellus redivivus are shaped by the harsh demands of a free-living lifestyle.</title>
        <authorList>
            <person name="Srinivasan J."/>
            <person name="Dillman A.R."/>
            <person name="Macchietto M.G."/>
            <person name="Heikkinen L."/>
            <person name="Lakso M."/>
            <person name="Fracchia K.M."/>
            <person name="Antoshechkin I."/>
            <person name="Mortazavi A."/>
            <person name="Wong G."/>
            <person name="Sternberg P.W."/>
        </authorList>
    </citation>
    <scope>NUCLEOTIDE SEQUENCE [LARGE SCALE GENOMIC DNA]</scope>
    <source>
        <strain evidence="18">MT8872</strain>
    </source>
</reference>
<dbReference type="SUPFAM" id="SSF81324">
    <property type="entry name" value="Voltage-gated potassium channels"/>
    <property type="match status" value="1"/>
</dbReference>
<reference evidence="19" key="2">
    <citation type="submission" date="2020-10" db="UniProtKB">
        <authorList>
            <consortium name="WormBaseParasite"/>
        </authorList>
    </citation>
    <scope>IDENTIFICATION</scope>
</reference>
<feature type="transmembrane region" description="Helical" evidence="15">
    <location>
        <begin position="580"/>
        <end position="596"/>
    </location>
</feature>
<evidence type="ECO:0000256" key="15">
    <source>
        <dbReference type="SAM" id="Phobius"/>
    </source>
</evidence>
<accession>A0A7E4UMD3</accession>
<dbReference type="InterPro" id="IPR028082">
    <property type="entry name" value="Peripla_BP_I"/>
</dbReference>
<feature type="binding site" evidence="13">
    <location>
        <position position="504"/>
    </location>
    <ligand>
        <name>L-glutamate</name>
        <dbReference type="ChEBI" id="CHEBI:29985"/>
    </ligand>
</feature>
<dbReference type="FunFam" id="3.40.190.10:FF:000255">
    <property type="entry name" value="GLutamate Receptor family (AMPA)"/>
    <property type="match status" value="1"/>
</dbReference>
<dbReference type="SMART" id="SM00079">
    <property type="entry name" value="PBPe"/>
    <property type="match status" value="1"/>
</dbReference>
<keyword evidence="12" id="KW-0407">Ion channel</keyword>
<feature type="domain" description="Ionotropic glutamate receptor C-terminal" evidence="16">
    <location>
        <begin position="417"/>
        <end position="691"/>
    </location>
</feature>
<keyword evidence="18" id="KW-1185">Reference proteome</keyword>
<evidence type="ECO:0000256" key="14">
    <source>
        <dbReference type="PIRSR" id="PIRSR601508-2"/>
    </source>
</evidence>